<keyword evidence="2" id="KW-1185">Reference proteome</keyword>
<feature type="transmembrane region" description="Helical" evidence="1">
    <location>
        <begin position="82"/>
        <end position="108"/>
    </location>
</feature>
<keyword evidence="1" id="KW-0472">Membrane</keyword>
<accession>A0AA85JX49</accession>
<reference evidence="2" key="1">
    <citation type="submission" date="2022-06" db="EMBL/GenBank/DDBJ databases">
        <authorList>
            <person name="Berger JAMES D."/>
            <person name="Berger JAMES D."/>
        </authorList>
    </citation>
    <scope>NUCLEOTIDE SEQUENCE [LARGE SCALE GENOMIC DNA]</scope>
</reference>
<proteinExistence type="predicted"/>
<evidence type="ECO:0000313" key="3">
    <source>
        <dbReference type="WBParaSite" id="TREG1_42160.1"/>
    </source>
</evidence>
<reference evidence="3" key="2">
    <citation type="submission" date="2023-11" db="UniProtKB">
        <authorList>
            <consortium name="WormBaseParasite"/>
        </authorList>
    </citation>
    <scope>IDENTIFICATION</scope>
</reference>
<organism evidence="2 3">
    <name type="scientific">Trichobilharzia regenti</name>
    <name type="common">Nasal bird schistosome</name>
    <dbReference type="NCBI Taxonomy" id="157069"/>
    <lineage>
        <taxon>Eukaryota</taxon>
        <taxon>Metazoa</taxon>
        <taxon>Spiralia</taxon>
        <taxon>Lophotrochozoa</taxon>
        <taxon>Platyhelminthes</taxon>
        <taxon>Trematoda</taxon>
        <taxon>Digenea</taxon>
        <taxon>Strigeidida</taxon>
        <taxon>Schistosomatoidea</taxon>
        <taxon>Schistosomatidae</taxon>
        <taxon>Trichobilharzia</taxon>
    </lineage>
</organism>
<evidence type="ECO:0000256" key="1">
    <source>
        <dbReference type="SAM" id="Phobius"/>
    </source>
</evidence>
<name>A0AA85JX49_TRIRE</name>
<dbReference type="WBParaSite" id="TREG1_42160.1">
    <property type="protein sequence ID" value="TREG1_42160.1"/>
    <property type="gene ID" value="TREG1_42160"/>
</dbReference>
<keyword evidence="1" id="KW-1133">Transmembrane helix</keyword>
<dbReference type="Proteomes" id="UP000050795">
    <property type="component" value="Unassembled WGS sequence"/>
</dbReference>
<keyword evidence="1" id="KW-0812">Transmembrane</keyword>
<sequence length="112" mass="12922">MSKYARCNHNDSRYCQGTYRMWKRCTVTNLCDIETESRISTVIAKAIGKAMEKHDEAHDEAVSPLITEAVELTWEEQHHINLLGIIVCLILVIIAITALEIHHMVIYWNKVE</sequence>
<dbReference type="AlphaFoldDB" id="A0AA85JX49"/>
<evidence type="ECO:0000313" key="2">
    <source>
        <dbReference type="Proteomes" id="UP000050795"/>
    </source>
</evidence>
<protein>
    <submittedName>
        <fullName evidence="3">Uncharacterized protein</fullName>
    </submittedName>
</protein>